<evidence type="ECO:0000313" key="5">
    <source>
        <dbReference type="Proteomes" id="UP000239485"/>
    </source>
</evidence>
<dbReference type="Gene3D" id="3.30.70.270">
    <property type="match status" value="1"/>
</dbReference>
<dbReference type="InterPro" id="IPR029787">
    <property type="entry name" value="Nucleotide_cyclase"/>
</dbReference>
<dbReference type="Gene3D" id="3.20.20.450">
    <property type="entry name" value="EAL domain"/>
    <property type="match status" value="1"/>
</dbReference>
<dbReference type="PROSITE" id="PS50887">
    <property type="entry name" value="GGDEF"/>
    <property type="match status" value="1"/>
</dbReference>
<dbReference type="InterPro" id="IPR001633">
    <property type="entry name" value="EAL_dom"/>
</dbReference>
<dbReference type="InterPro" id="IPR052155">
    <property type="entry name" value="Biofilm_reg_signaling"/>
</dbReference>
<feature type="domain" description="EAL" evidence="2">
    <location>
        <begin position="521"/>
        <end position="777"/>
    </location>
</feature>
<evidence type="ECO:0000313" key="4">
    <source>
        <dbReference type="EMBL" id="PPK98324.1"/>
    </source>
</evidence>
<reference evidence="4 5" key="1">
    <citation type="submission" date="2018-02" db="EMBL/GenBank/DDBJ databases">
        <title>Genomic Encyclopedia of Archaeal and Bacterial Type Strains, Phase II (KMG-II): from individual species to whole genera.</title>
        <authorList>
            <person name="Goeker M."/>
        </authorList>
    </citation>
    <scope>NUCLEOTIDE SEQUENCE [LARGE SCALE GENOMIC DNA]</scope>
    <source>
        <strain evidence="4 5">DSM 22857</strain>
    </source>
</reference>
<dbReference type="SUPFAM" id="SSF55073">
    <property type="entry name" value="Nucleotide cyclase"/>
    <property type="match status" value="1"/>
</dbReference>
<dbReference type="EMBL" id="PTJD01000001">
    <property type="protein sequence ID" value="PPK98324.1"/>
    <property type="molecule type" value="Genomic_DNA"/>
</dbReference>
<dbReference type="InterPro" id="IPR043128">
    <property type="entry name" value="Rev_trsase/Diguanyl_cyclase"/>
</dbReference>
<name>A0A2S6IVD9_9ACTN</name>
<dbReference type="InterPro" id="IPR029016">
    <property type="entry name" value="GAF-like_dom_sf"/>
</dbReference>
<dbReference type="SMART" id="SM00267">
    <property type="entry name" value="GGDEF"/>
    <property type="match status" value="1"/>
</dbReference>
<dbReference type="InterPro" id="IPR035919">
    <property type="entry name" value="EAL_sf"/>
</dbReference>
<organism evidence="4 5">
    <name type="scientific">Kineococcus xinjiangensis</name>
    <dbReference type="NCBI Taxonomy" id="512762"/>
    <lineage>
        <taxon>Bacteria</taxon>
        <taxon>Bacillati</taxon>
        <taxon>Actinomycetota</taxon>
        <taxon>Actinomycetes</taxon>
        <taxon>Kineosporiales</taxon>
        <taxon>Kineosporiaceae</taxon>
        <taxon>Kineococcus</taxon>
    </lineage>
</organism>
<evidence type="ECO:0000259" key="2">
    <source>
        <dbReference type="PROSITE" id="PS50883"/>
    </source>
</evidence>
<dbReference type="OrthoDB" id="5240682at2"/>
<sequence>MSTLTDVRAAVADIARLAAVSSYQLHGHAGDPDLDGVVEHLAEVLGVPIAVINLVGTDHQCYPAERGVGAPGTNVPDELSFCAYVVAGQAPLCVADASADPVFARNPLVQAGAIRSFLGVPLVDEDGFALGALSVFDTRPREFSAADEAVLQTQARLVRALLAARRHEEAHRRHSRMLRLQRDVLDAIASGRPLPEVLERLAVHVEALLEGRVLCSILLLDPDGVTLRDGAGPSLPAAYRDAIDGVHAGPHTGSCGTAVHRRDVVAVDDIATDPLWADYRDLAAEHGLAACTSVPVLGDDGAVLGTFALYRREAGPLDMVEGAAIAAVSDLARVAIERDRRRRELTRLATRDTVTGLLNRAAFLDASKALLARSPEPGTVHAVLFCDVDHFKLVNDSVGHAAGDAYLRAAAEGLHSALRPEDIVCRFAGDAFTVVLADATPDAVHTIAERVGGCFVLPVRIPGHVMHLSASTGLTTTALSGTADLDVLLRDADMAMHAAKQAGRARVQVYDAAMQARAAAHLELTLALAEAVHTDEFHLHYQPEIDTLTGEVMGFEALLRWTRPGTGAVSPADFIPVAESSGVIIDLGSRVLTDACQQLAHWRTQHAAAEALTVWVNVSPHQLTDDRFVETITDVLSRTELPGTALGLEITESAVMADPETARSTLTRLRRAGIRIAVDDFGTGHSSLSTLRTLPVDVVKIDRSFVSRLGQSSRDLRIVDAIVSMAHALELKVIAEGVEEQGQYDLLRGLGCDLVQGYLLGHPTPAGRPEQMRSQWPGPSPSGAGPSPGVLLTRAR</sequence>
<dbReference type="AlphaFoldDB" id="A0A2S6IVD9"/>
<comment type="caution">
    <text evidence="4">The sequence shown here is derived from an EMBL/GenBank/DDBJ whole genome shotgun (WGS) entry which is preliminary data.</text>
</comment>
<dbReference type="PROSITE" id="PS50883">
    <property type="entry name" value="EAL"/>
    <property type="match status" value="1"/>
</dbReference>
<dbReference type="SMART" id="SM00065">
    <property type="entry name" value="GAF"/>
    <property type="match status" value="2"/>
</dbReference>
<accession>A0A2S6IVD9</accession>
<dbReference type="SUPFAM" id="SSF55781">
    <property type="entry name" value="GAF domain-like"/>
    <property type="match status" value="2"/>
</dbReference>
<dbReference type="SUPFAM" id="SSF141868">
    <property type="entry name" value="EAL domain-like"/>
    <property type="match status" value="1"/>
</dbReference>
<dbReference type="Proteomes" id="UP000239485">
    <property type="component" value="Unassembled WGS sequence"/>
</dbReference>
<dbReference type="InterPro" id="IPR000160">
    <property type="entry name" value="GGDEF_dom"/>
</dbReference>
<dbReference type="CDD" id="cd01949">
    <property type="entry name" value="GGDEF"/>
    <property type="match status" value="1"/>
</dbReference>
<dbReference type="Gene3D" id="3.30.450.40">
    <property type="match status" value="2"/>
</dbReference>
<dbReference type="PANTHER" id="PTHR44757">
    <property type="entry name" value="DIGUANYLATE CYCLASE DGCP"/>
    <property type="match status" value="1"/>
</dbReference>
<dbReference type="InterPro" id="IPR003018">
    <property type="entry name" value="GAF"/>
</dbReference>
<dbReference type="Pfam" id="PF13185">
    <property type="entry name" value="GAF_2"/>
    <property type="match status" value="1"/>
</dbReference>
<feature type="domain" description="GGDEF" evidence="3">
    <location>
        <begin position="379"/>
        <end position="512"/>
    </location>
</feature>
<proteinExistence type="predicted"/>
<gene>
    <name evidence="4" type="ORF">CLV92_10119</name>
</gene>
<keyword evidence="5" id="KW-1185">Reference proteome</keyword>
<dbReference type="PANTHER" id="PTHR44757:SF2">
    <property type="entry name" value="BIOFILM ARCHITECTURE MAINTENANCE PROTEIN MBAA"/>
    <property type="match status" value="1"/>
</dbReference>
<dbReference type="Pfam" id="PF00990">
    <property type="entry name" value="GGDEF"/>
    <property type="match status" value="1"/>
</dbReference>
<dbReference type="CDD" id="cd01948">
    <property type="entry name" value="EAL"/>
    <property type="match status" value="1"/>
</dbReference>
<evidence type="ECO:0000259" key="3">
    <source>
        <dbReference type="PROSITE" id="PS50887"/>
    </source>
</evidence>
<evidence type="ECO:0000256" key="1">
    <source>
        <dbReference type="SAM" id="MobiDB-lite"/>
    </source>
</evidence>
<protein>
    <submittedName>
        <fullName evidence="4">Diguanylate cyclase (GGDEF)-like protein</fullName>
    </submittedName>
</protein>
<dbReference type="Pfam" id="PF00563">
    <property type="entry name" value="EAL"/>
    <property type="match status" value="1"/>
</dbReference>
<dbReference type="RefSeq" id="WP_104430769.1">
    <property type="nucleotide sequence ID" value="NZ_PTJD01000001.1"/>
</dbReference>
<dbReference type="Pfam" id="PF01590">
    <property type="entry name" value="GAF"/>
    <property type="match status" value="1"/>
</dbReference>
<feature type="region of interest" description="Disordered" evidence="1">
    <location>
        <begin position="763"/>
        <end position="796"/>
    </location>
</feature>
<dbReference type="NCBIfam" id="TIGR00254">
    <property type="entry name" value="GGDEF"/>
    <property type="match status" value="1"/>
</dbReference>
<dbReference type="SMART" id="SM00052">
    <property type="entry name" value="EAL"/>
    <property type="match status" value="1"/>
</dbReference>